<reference evidence="8 9" key="1">
    <citation type="journal article" date="2021" name="Elife">
        <title>Chloroplast acquisition without the gene transfer in kleptoplastic sea slugs, Plakobranchus ocellatus.</title>
        <authorList>
            <person name="Maeda T."/>
            <person name="Takahashi S."/>
            <person name="Yoshida T."/>
            <person name="Shimamura S."/>
            <person name="Takaki Y."/>
            <person name="Nagai Y."/>
            <person name="Toyoda A."/>
            <person name="Suzuki Y."/>
            <person name="Arimoto A."/>
            <person name="Ishii H."/>
            <person name="Satoh N."/>
            <person name="Nishiyama T."/>
            <person name="Hasebe M."/>
            <person name="Maruyama T."/>
            <person name="Minagawa J."/>
            <person name="Obokata J."/>
            <person name="Shigenobu S."/>
        </authorList>
    </citation>
    <scope>NUCLEOTIDE SEQUENCE [LARGE SCALE GENOMIC DNA]</scope>
</reference>
<dbReference type="EMBL" id="BMAT01006968">
    <property type="protein sequence ID" value="GFS23278.1"/>
    <property type="molecule type" value="Genomic_DNA"/>
</dbReference>
<accession>A0AAV4JMY0</accession>
<dbReference type="InterPro" id="IPR017452">
    <property type="entry name" value="GPCR_Rhodpsn_7TM"/>
</dbReference>
<dbReference type="GO" id="GO:0016020">
    <property type="term" value="C:membrane"/>
    <property type="evidence" value="ECO:0007669"/>
    <property type="project" value="UniProtKB-SubCell"/>
</dbReference>
<comment type="subcellular location">
    <subcellularLocation>
        <location evidence="1">Membrane</location>
    </subcellularLocation>
</comment>
<dbReference type="PANTHER" id="PTHR46641:SF18">
    <property type="entry name" value="G-PROTEIN COUPLED RECEPTORS FAMILY 1 PROFILE DOMAIN-CONTAINING PROTEIN"/>
    <property type="match status" value="1"/>
</dbReference>
<evidence type="ECO:0000256" key="6">
    <source>
        <dbReference type="SAM" id="Phobius"/>
    </source>
</evidence>
<dbReference type="PANTHER" id="PTHR46641">
    <property type="entry name" value="FMRFAMIDE RECEPTOR-RELATED"/>
    <property type="match status" value="1"/>
</dbReference>
<feature type="transmembrane region" description="Helical" evidence="6">
    <location>
        <begin position="105"/>
        <end position="131"/>
    </location>
</feature>
<feature type="transmembrane region" description="Helical" evidence="6">
    <location>
        <begin position="274"/>
        <end position="291"/>
    </location>
</feature>
<dbReference type="PRINTS" id="PR00237">
    <property type="entry name" value="GPCRRHODOPSN"/>
</dbReference>
<dbReference type="SUPFAM" id="SSF81321">
    <property type="entry name" value="Family A G protein-coupled receptor-like"/>
    <property type="match status" value="1"/>
</dbReference>
<dbReference type="AlphaFoldDB" id="A0AAV4JMY0"/>
<feature type="transmembrane region" description="Helical" evidence="6">
    <location>
        <begin position="214"/>
        <end position="234"/>
    </location>
</feature>
<dbReference type="InterPro" id="IPR052954">
    <property type="entry name" value="GPCR-Ligand_Int"/>
</dbReference>
<evidence type="ECO:0000256" key="1">
    <source>
        <dbReference type="ARBA" id="ARBA00004370"/>
    </source>
</evidence>
<protein>
    <submittedName>
        <fullName evidence="8">Chemosensory receptor B</fullName>
    </submittedName>
</protein>
<feature type="transmembrane region" description="Helical" evidence="6">
    <location>
        <begin position="38"/>
        <end position="58"/>
    </location>
</feature>
<dbReference type="Gene3D" id="1.20.1070.10">
    <property type="entry name" value="Rhodopsin 7-helix transmembrane proteins"/>
    <property type="match status" value="1"/>
</dbReference>
<feature type="transmembrane region" description="Helical" evidence="6">
    <location>
        <begin position="311"/>
        <end position="340"/>
    </location>
</feature>
<proteinExistence type="predicted"/>
<feature type="region of interest" description="Disordered" evidence="5">
    <location>
        <begin position="242"/>
        <end position="268"/>
    </location>
</feature>
<feature type="transmembrane region" description="Helical" evidence="6">
    <location>
        <begin position="70"/>
        <end position="93"/>
    </location>
</feature>
<organism evidence="8 9">
    <name type="scientific">Elysia marginata</name>
    <dbReference type="NCBI Taxonomy" id="1093978"/>
    <lineage>
        <taxon>Eukaryota</taxon>
        <taxon>Metazoa</taxon>
        <taxon>Spiralia</taxon>
        <taxon>Lophotrochozoa</taxon>
        <taxon>Mollusca</taxon>
        <taxon>Gastropoda</taxon>
        <taxon>Heterobranchia</taxon>
        <taxon>Euthyneura</taxon>
        <taxon>Panpulmonata</taxon>
        <taxon>Sacoglossa</taxon>
        <taxon>Placobranchoidea</taxon>
        <taxon>Plakobranchidae</taxon>
        <taxon>Elysia</taxon>
    </lineage>
</organism>
<keyword evidence="4 6" id="KW-0472">Membrane</keyword>
<dbReference type="InterPro" id="IPR000276">
    <property type="entry name" value="GPCR_Rhodpsn"/>
</dbReference>
<keyword evidence="8" id="KW-0675">Receptor</keyword>
<dbReference type="Pfam" id="PF10328">
    <property type="entry name" value="7TM_GPCR_Srx"/>
    <property type="match status" value="1"/>
</dbReference>
<evidence type="ECO:0000256" key="4">
    <source>
        <dbReference type="ARBA" id="ARBA00023136"/>
    </source>
</evidence>
<dbReference type="Proteomes" id="UP000762676">
    <property type="component" value="Unassembled WGS sequence"/>
</dbReference>
<keyword evidence="3 6" id="KW-1133">Transmembrane helix</keyword>
<sequence length="355" mass="39775">MESDSIRFNMTTMRPVSAFTDRPYRQELEIISSILHPIWPGILLAGLCSNLLNIIVFIKSGVKDGVTTLLLALSISDAVFLSLFSATIVPFSFSPLGAQRIPTVWTMYFLFFWPASTVYDFSSHIAVFLGITRCACVSMPLRFKSVFTKKRTIFALIGLFCADILLHSPMLTVFRLGWVKDPLTNTTSLGLVRDSPSVHSTKQRINDTLNKNTIPWISFITMVTCVALLTYKLYESSKVRSQPSNARSSEESSSKSADTKPTQSHKLSPKDLKVVQSVVLVVTIFIVAQLPSLTYTAVRVANSEFNGRGRLAFLASMCIKIGFTFDMLNASVNIFVYYNYNSKYRSVFRSLLRLK</sequence>
<keyword evidence="9" id="KW-1185">Reference proteome</keyword>
<feature type="domain" description="G-protein coupled receptors family 1 profile" evidence="7">
    <location>
        <begin position="49"/>
        <end position="337"/>
    </location>
</feature>
<name>A0AAV4JMY0_9GAST</name>
<feature type="transmembrane region" description="Helical" evidence="6">
    <location>
        <begin position="152"/>
        <end position="174"/>
    </location>
</feature>
<evidence type="ECO:0000256" key="5">
    <source>
        <dbReference type="SAM" id="MobiDB-lite"/>
    </source>
</evidence>
<dbReference type="GO" id="GO:0004930">
    <property type="term" value="F:G protein-coupled receptor activity"/>
    <property type="evidence" value="ECO:0007669"/>
    <property type="project" value="InterPro"/>
</dbReference>
<evidence type="ECO:0000313" key="8">
    <source>
        <dbReference type="EMBL" id="GFS23278.1"/>
    </source>
</evidence>
<gene>
    <name evidence="8" type="ORF">ElyMa_003385700</name>
</gene>
<evidence type="ECO:0000256" key="3">
    <source>
        <dbReference type="ARBA" id="ARBA00022989"/>
    </source>
</evidence>
<keyword evidence="2 6" id="KW-0812">Transmembrane</keyword>
<dbReference type="InterPro" id="IPR019430">
    <property type="entry name" value="7TM_GPCR_serpentine_rcpt_Srx"/>
</dbReference>
<evidence type="ECO:0000259" key="7">
    <source>
        <dbReference type="PROSITE" id="PS50262"/>
    </source>
</evidence>
<dbReference type="PROSITE" id="PS50262">
    <property type="entry name" value="G_PROTEIN_RECEP_F1_2"/>
    <property type="match status" value="1"/>
</dbReference>
<evidence type="ECO:0000256" key="2">
    <source>
        <dbReference type="ARBA" id="ARBA00022692"/>
    </source>
</evidence>
<evidence type="ECO:0000313" key="9">
    <source>
        <dbReference type="Proteomes" id="UP000762676"/>
    </source>
</evidence>
<comment type="caution">
    <text evidence="8">The sequence shown here is derived from an EMBL/GenBank/DDBJ whole genome shotgun (WGS) entry which is preliminary data.</text>
</comment>